<feature type="domain" description="Flavoprotein pyridine nucleotide cytochrome reductase-like FAD-binding" evidence="10">
    <location>
        <begin position="15"/>
        <end position="91"/>
    </location>
</feature>
<evidence type="ECO:0000256" key="3">
    <source>
        <dbReference type="ARBA" id="ARBA00013223"/>
    </source>
</evidence>
<dbReference type="Gene3D" id="3.40.50.80">
    <property type="entry name" value="Nucleotide-binding domain of ferredoxin-NADP reductase (FNR) module"/>
    <property type="match status" value="1"/>
</dbReference>
<dbReference type="GO" id="GO:0042167">
    <property type="term" value="P:heme catabolic process"/>
    <property type="evidence" value="ECO:0007669"/>
    <property type="project" value="TreeGrafter"/>
</dbReference>
<keyword evidence="12" id="KW-1185">Reference proteome</keyword>
<comment type="similarity">
    <text evidence="2">Belongs to the ferredoxin--NADP reductase type 1 family.</text>
</comment>
<dbReference type="GO" id="GO:0034599">
    <property type="term" value="P:cellular response to oxidative stress"/>
    <property type="evidence" value="ECO:0007669"/>
    <property type="project" value="TreeGrafter"/>
</dbReference>
<keyword evidence="4" id="KW-0285">Flavoprotein</keyword>
<dbReference type="PRINTS" id="PR00371">
    <property type="entry name" value="FPNCR"/>
</dbReference>
<dbReference type="InterPro" id="IPR039261">
    <property type="entry name" value="FNR_nucleotide-bd"/>
</dbReference>
<evidence type="ECO:0000313" key="12">
    <source>
        <dbReference type="Proteomes" id="UP000266796"/>
    </source>
</evidence>
<organism evidence="11 12">
    <name type="scientific">Candidatus Kinetoplastidibacterium kentomonadis</name>
    <dbReference type="NCBI Taxonomy" id="1576550"/>
    <lineage>
        <taxon>Bacteria</taxon>
        <taxon>Pseudomonadati</taxon>
        <taxon>Pseudomonadota</taxon>
        <taxon>Betaproteobacteria</taxon>
        <taxon>Candidatus Kinetoplastidibacterium</taxon>
    </lineage>
</organism>
<dbReference type="PANTHER" id="PTHR47878">
    <property type="entry name" value="OXIDOREDUCTASE FAD/NAD(P)-BINDING DOMAIN PROTEIN"/>
    <property type="match status" value="1"/>
</dbReference>
<feature type="domain" description="Oxidoreductase FAD/NAD(P)-binding" evidence="9">
    <location>
        <begin position="112"/>
        <end position="229"/>
    </location>
</feature>
<keyword evidence="7 11" id="KW-0560">Oxidoreductase</keyword>
<evidence type="ECO:0000256" key="6">
    <source>
        <dbReference type="ARBA" id="ARBA00022857"/>
    </source>
</evidence>
<comment type="catalytic activity">
    <reaction evidence="8">
        <text>2 reduced [2Fe-2S]-[ferredoxin] + NADP(+) + H(+) = 2 oxidized [2Fe-2S]-[ferredoxin] + NADPH</text>
        <dbReference type="Rhea" id="RHEA:20125"/>
        <dbReference type="Rhea" id="RHEA-COMP:10000"/>
        <dbReference type="Rhea" id="RHEA-COMP:10001"/>
        <dbReference type="ChEBI" id="CHEBI:15378"/>
        <dbReference type="ChEBI" id="CHEBI:33737"/>
        <dbReference type="ChEBI" id="CHEBI:33738"/>
        <dbReference type="ChEBI" id="CHEBI:57783"/>
        <dbReference type="ChEBI" id="CHEBI:58349"/>
        <dbReference type="EC" id="1.18.1.2"/>
    </reaction>
</comment>
<evidence type="ECO:0000259" key="10">
    <source>
        <dbReference type="Pfam" id="PF00970"/>
    </source>
</evidence>
<dbReference type="OrthoDB" id="9784483at2"/>
<dbReference type="InterPro" id="IPR017938">
    <property type="entry name" value="Riboflavin_synthase-like_b-brl"/>
</dbReference>
<dbReference type="InterPro" id="IPR051930">
    <property type="entry name" value="FNR_type-1"/>
</dbReference>
<evidence type="ECO:0000256" key="2">
    <source>
        <dbReference type="ARBA" id="ARBA00008312"/>
    </source>
</evidence>
<evidence type="ECO:0000256" key="1">
    <source>
        <dbReference type="ARBA" id="ARBA00001974"/>
    </source>
</evidence>
<protein>
    <recommendedName>
        <fullName evidence="3">ferredoxin--NADP(+) reductase</fullName>
        <ecNumber evidence="3">1.18.1.2</ecNumber>
    </recommendedName>
</protein>
<dbReference type="RefSeq" id="WP_108673863.1">
    <property type="nucleotide sequence ID" value="NZ_CP025628.1"/>
</dbReference>
<reference evidence="11 12" key="1">
    <citation type="journal article" date="2018" name="Parasitology">
        <title>The reduced genome of Candidatus Kinetoplastibacterium sorsogonicusi, the endosymbiont of Kentomonas sorsogonicus (Trypanosomatidae): loss of the haem-synthesis pathway.</title>
        <authorList>
            <person name="Silva F.M."/>
            <person name="Kostygov A.Y."/>
            <person name="Spodareva V.V."/>
            <person name="Butenko A."/>
            <person name="Tossou R."/>
            <person name="Lukes J."/>
            <person name="Yurchenko V."/>
            <person name="Alves J.M.P."/>
        </authorList>
    </citation>
    <scope>NUCLEOTIDE SEQUENCE [LARGE SCALE GENOMIC DNA]</scope>
    <source>
        <strain evidence="11 12">MF-08</strain>
    </source>
</reference>
<evidence type="ECO:0000256" key="8">
    <source>
        <dbReference type="ARBA" id="ARBA00047776"/>
    </source>
</evidence>
<accession>A0A3Q8EU66</accession>
<dbReference type="SUPFAM" id="SSF52343">
    <property type="entry name" value="Ferredoxin reductase-like, C-terminal NADP-linked domain"/>
    <property type="match status" value="1"/>
</dbReference>
<dbReference type="SUPFAM" id="SSF63380">
    <property type="entry name" value="Riboflavin synthase domain-like"/>
    <property type="match status" value="1"/>
</dbReference>
<evidence type="ECO:0000256" key="5">
    <source>
        <dbReference type="ARBA" id="ARBA00022827"/>
    </source>
</evidence>
<dbReference type="InterPro" id="IPR008333">
    <property type="entry name" value="Cbr1-like_FAD-bd_dom"/>
</dbReference>
<dbReference type="GO" id="GO:0004324">
    <property type="term" value="F:ferredoxin-NADP+ reductase activity"/>
    <property type="evidence" value="ECO:0007669"/>
    <property type="project" value="UniProtKB-EC"/>
</dbReference>
<dbReference type="Pfam" id="PF00175">
    <property type="entry name" value="NAD_binding_1"/>
    <property type="match status" value="1"/>
</dbReference>
<evidence type="ECO:0000256" key="7">
    <source>
        <dbReference type="ARBA" id="ARBA00023002"/>
    </source>
</evidence>
<dbReference type="EC" id="1.18.1.2" evidence="3"/>
<dbReference type="InterPro" id="IPR001433">
    <property type="entry name" value="OxRdtase_FAD/NAD-bd"/>
</dbReference>
<sequence>MSIFSKEKILEVYHWNNSLFSFKTTRNRSLKFNSGHFLMIGLNINNSIISRAYSIVSSTYDEYLEFLSIKINNGQFTSVLQNIKKNEEILIGTKPVGTLTIDNLLPGKHLYLLSTGTGIAPFLSIIKDFETYELFNKIILVHCVRYIKDLVYQNYILNDLPNHLILGDIIKKKLIYYPIVTRENFEHQGRITDLIDTNKITQDIKLPELNYSHDRIMICGNPQMIYDISKILENKQFSMSTNSKIGNYVIERAFVSK</sequence>
<comment type="cofactor">
    <cofactor evidence="1">
        <name>FAD</name>
        <dbReference type="ChEBI" id="CHEBI:57692"/>
    </cofactor>
</comment>
<dbReference type="InterPro" id="IPR001709">
    <property type="entry name" value="Flavoprot_Pyr_Nucl_cyt_Rdtase"/>
</dbReference>
<proteinExistence type="inferred from homology"/>
<dbReference type="Proteomes" id="UP000266796">
    <property type="component" value="Chromosome"/>
</dbReference>
<dbReference type="KEGG" id="kso:CKSOR_00334"/>
<dbReference type="Pfam" id="PF00970">
    <property type="entry name" value="FAD_binding_6"/>
    <property type="match status" value="1"/>
</dbReference>
<name>A0A3Q8EU66_9PROT</name>
<evidence type="ECO:0000256" key="4">
    <source>
        <dbReference type="ARBA" id="ARBA00022630"/>
    </source>
</evidence>
<gene>
    <name evidence="11" type="primary">fpr_1</name>
    <name evidence="11" type="ORF">CKSOR_00334</name>
</gene>
<keyword evidence="6" id="KW-0521">NADP</keyword>
<dbReference type="PANTHER" id="PTHR47878:SF1">
    <property type="entry name" value="FLAVODOXIN_FERREDOXIN--NADP REDUCTASE"/>
    <property type="match status" value="1"/>
</dbReference>
<evidence type="ECO:0000313" key="11">
    <source>
        <dbReference type="EMBL" id="AWD32455.1"/>
    </source>
</evidence>
<dbReference type="AlphaFoldDB" id="A0A3Q8EU66"/>
<keyword evidence="5" id="KW-0274">FAD</keyword>
<dbReference type="CDD" id="cd06195">
    <property type="entry name" value="FNR1"/>
    <property type="match status" value="1"/>
</dbReference>
<dbReference type="InterPro" id="IPR033892">
    <property type="entry name" value="FNR_bac"/>
</dbReference>
<dbReference type="Gene3D" id="2.40.30.10">
    <property type="entry name" value="Translation factors"/>
    <property type="match status" value="1"/>
</dbReference>
<dbReference type="EMBL" id="CP025628">
    <property type="protein sequence ID" value="AWD32455.1"/>
    <property type="molecule type" value="Genomic_DNA"/>
</dbReference>
<evidence type="ECO:0000259" key="9">
    <source>
        <dbReference type="Pfam" id="PF00175"/>
    </source>
</evidence>